<gene>
    <name evidence="1" type="ORF">CLIT_10c04480</name>
</gene>
<sequence>MKKTNMTGDYDTKLIASDWRYSAMIVGLKKYFDFFDIEFKANKDKDYIEYNAKDITDSRYLQFVEHHYREYMHHKVIEDIFENEEISEEQSKLINKKLKGNAMMEKTFAKLTYEDKKEILMRIDENREAIIRETYRNGIHMYRKFANENSLFAEKEKTCRLKGYYVDPGRKTKSVSYMNDYNTFIFEDEPEFDFIPFAFTKSSESIFINNNYNLRTLYETARKLEDVFTEHREEVGKSTRELLFNYKQNAATFIDYDVEVITKDIDVDYYKTLYIRKPAIEIFKAINNYKCMMFTKKIGKDYYIDIQKEVTNSILNLSHIDKIIEMLLKEKTGRAGGLIHINSLIYGGDKMDQKMKSAYGTALKLKEKFKKESKLNKIDSYRQRLISAITLKDYDKFCDVLIQMSAYSQIPFSFSFDLFENFEENKNVAYTFINALGIEPRKEGKESEEV</sequence>
<dbReference type="InterPro" id="IPR013487">
    <property type="entry name" value="CRISPR-assoc_prot_Csx8"/>
</dbReference>
<dbReference type="NCBIfam" id="TIGR02670">
    <property type="entry name" value="cas_csx8"/>
    <property type="match status" value="1"/>
</dbReference>
<dbReference type="OrthoDB" id="1884906at2"/>
<dbReference type="STRING" id="1121324.CLIT_10c04480"/>
<dbReference type="eggNOG" id="ENOG502ZB3P">
    <property type="taxonomic scope" value="Bacteria"/>
</dbReference>
<proteinExistence type="predicted"/>
<comment type="caution">
    <text evidence="1">The sequence shown here is derived from an EMBL/GenBank/DDBJ whole genome shotgun (WGS) entry which is preliminary data.</text>
</comment>
<dbReference type="Pfam" id="PF09657">
    <property type="entry name" value="Cas_Csx8"/>
    <property type="match status" value="2"/>
</dbReference>
<dbReference type="EMBL" id="JJMM01000010">
    <property type="protein sequence ID" value="KDR95721.1"/>
    <property type="molecule type" value="Genomic_DNA"/>
</dbReference>
<dbReference type="RefSeq" id="WP_038264203.1">
    <property type="nucleotide sequence ID" value="NZ_FSRH01000011.1"/>
</dbReference>
<dbReference type="Proteomes" id="UP000027946">
    <property type="component" value="Unassembled WGS sequence"/>
</dbReference>
<evidence type="ECO:0000313" key="1">
    <source>
        <dbReference type="EMBL" id="KDR95721.1"/>
    </source>
</evidence>
<evidence type="ECO:0000313" key="2">
    <source>
        <dbReference type="Proteomes" id="UP000027946"/>
    </source>
</evidence>
<keyword evidence="2" id="KW-1185">Reference proteome</keyword>
<accession>A0A069RFE0</accession>
<reference evidence="1 2" key="1">
    <citation type="submission" date="2014-03" db="EMBL/GenBank/DDBJ databases">
        <title>Genome sequence of Clostridium litorale W6, DSM 5388.</title>
        <authorList>
            <person name="Poehlein A."/>
            <person name="Jagirdar A."/>
            <person name="Khonsari B."/>
            <person name="Chibani C.M."/>
            <person name="Gutierrez Gutierrez D.A."/>
            <person name="Davydova E."/>
            <person name="Alghaithi H.S."/>
            <person name="Nair K.P."/>
            <person name="Dhamotharan K."/>
            <person name="Chandran L."/>
            <person name="G W."/>
            <person name="Daniel R."/>
        </authorList>
    </citation>
    <scope>NUCLEOTIDE SEQUENCE [LARGE SCALE GENOMIC DNA]</scope>
    <source>
        <strain evidence="1 2">W6</strain>
    </source>
</reference>
<name>A0A069RFE0_PEPLI</name>
<organism evidence="1 2">
    <name type="scientific">Peptoclostridium litorale DSM 5388</name>
    <dbReference type="NCBI Taxonomy" id="1121324"/>
    <lineage>
        <taxon>Bacteria</taxon>
        <taxon>Bacillati</taxon>
        <taxon>Bacillota</taxon>
        <taxon>Clostridia</taxon>
        <taxon>Peptostreptococcales</taxon>
        <taxon>Peptoclostridiaceae</taxon>
        <taxon>Peptoclostridium</taxon>
    </lineage>
</organism>
<dbReference type="AlphaFoldDB" id="A0A069RFE0"/>
<protein>
    <submittedName>
        <fullName evidence="1">CRISPR-associated Csx8 family protein</fullName>
    </submittedName>
</protein>